<sequence>QSCLYTSPRQHAFVSLKLRNGPLSSPIRRMSVASLRRSLTGASAPPSPCGQGAPTGEANAMSYGFPAGGAQLTSSSDGASAMAPFPPQDRGHMRGGGGGAEAAAGNAVAPGAAEGGTRNSPAAAAVGGAVGRRPGFEQLAAAAVEATQTVLAQSREALWPQTCP</sequence>
<feature type="non-terminal residue" evidence="2">
    <location>
        <position position="1"/>
    </location>
</feature>
<organism evidence="2 3">
    <name type="scientific">Volvox reticuliferus</name>
    <dbReference type="NCBI Taxonomy" id="1737510"/>
    <lineage>
        <taxon>Eukaryota</taxon>
        <taxon>Viridiplantae</taxon>
        <taxon>Chlorophyta</taxon>
        <taxon>core chlorophytes</taxon>
        <taxon>Chlorophyceae</taxon>
        <taxon>CS clade</taxon>
        <taxon>Chlamydomonadales</taxon>
        <taxon>Volvocaceae</taxon>
        <taxon>Volvox</taxon>
    </lineage>
</organism>
<proteinExistence type="predicted"/>
<feature type="compositionally biased region" description="Low complexity" evidence="1">
    <location>
        <begin position="101"/>
        <end position="123"/>
    </location>
</feature>
<gene>
    <name evidence="2" type="ORF">Vretifemale_16832</name>
</gene>
<accession>A0A8J4CSC5</accession>
<feature type="non-terminal residue" evidence="2">
    <location>
        <position position="164"/>
    </location>
</feature>
<dbReference type="EMBL" id="BNCP01000047">
    <property type="protein sequence ID" value="GIL88931.1"/>
    <property type="molecule type" value="Genomic_DNA"/>
</dbReference>
<protein>
    <submittedName>
        <fullName evidence="2">Uncharacterized protein</fullName>
    </submittedName>
</protein>
<evidence type="ECO:0000256" key="1">
    <source>
        <dbReference type="SAM" id="MobiDB-lite"/>
    </source>
</evidence>
<evidence type="ECO:0000313" key="2">
    <source>
        <dbReference type="EMBL" id="GIL88931.1"/>
    </source>
</evidence>
<comment type="caution">
    <text evidence="2">The sequence shown here is derived from an EMBL/GenBank/DDBJ whole genome shotgun (WGS) entry which is preliminary data.</text>
</comment>
<dbReference type="AlphaFoldDB" id="A0A8J4CSC5"/>
<feature type="region of interest" description="Disordered" evidence="1">
    <location>
        <begin position="38"/>
        <end position="123"/>
    </location>
</feature>
<reference evidence="2" key="1">
    <citation type="journal article" date="2021" name="Proc. Natl. Acad. Sci. U.S.A.">
        <title>Three genomes in the algal genus Volvox reveal the fate of a haploid sex-determining region after a transition to homothallism.</title>
        <authorList>
            <person name="Yamamoto K."/>
            <person name="Hamaji T."/>
            <person name="Kawai-Toyooka H."/>
            <person name="Matsuzaki R."/>
            <person name="Takahashi F."/>
            <person name="Nishimura Y."/>
            <person name="Kawachi M."/>
            <person name="Noguchi H."/>
            <person name="Minakuchi Y."/>
            <person name="Umen J.G."/>
            <person name="Toyoda A."/>
            <person name="Nozaki H."/>
        </authorList>
    </citation>
    <scope>NUCLEOTIDE SEQUENCE</scope>
    <source>
        <strain evidence="2">NIES-3786</strain>
    </source>
</reference>
<keyword evidence="3" id="KW-1185">Reference proteome</keyword>
<dbReference type="Proteomes" id="UP000747110">
    <property type="component" value="Unassembled WGS sequence"/>
</dbReference>
<evidence type="ECO:0000313" key="3">
    <source>
        <dbReference type="Proteomes" id="UP000747110"/>
    </source>
</evidence>
<name>A0A8J4CSC5_9CHLO</name>